<protein>
    <recommendedName>
        <fullName evidence="3">Right handed beta helix domain-containing protein</fullName>
    </recommendedName>
</protein>
<gene>
    <name evidence="2" type="ORF">S03H2_19424</name>
</gene>
<feature type="transmembrane region" description="Helical" evidence="1">
    <location>
        <begin position="33"/>
        <end position="53"/>
    </location>
</feature>
<name>X1GUX4_9ZZZZ</name>
<reference evidence="2" key="1">
    <citation type="journal article" date="2014" name="Front. Microbiol.">
        <title>High frequency of phylogenetically diverse reductive dehalogenase-homologous genes in deep subseafloor sedimentary metagenomes.</title>
        <authorList>
            <person name="Kawai M."/>
            <person name="Futagami T."/>
            <person name="Toyoda A."/>
            <person name="Takaki Y."/>
            <person name="Nishi S."/>
            <person name="Hori S."/>
            <person name="Arai W."/>
            <person name="Tsubouchi T."/>
            <person name="Morono Y."/>
            <person name="Uchiyama I."/>
            <person name="Ito T."/>
            <person name="Fujiyama A."/>
            <person name="Inagaki F."/>
            <person name="Takami H."/>
        </authorList>
    </citation>
    <scope>NUCLEOTIDE SEQUENCE</scope>
    <source>
        <strain evidence="2">Expedition CK06-06</strain>
    </source>
</reference>
<dbReference type="EMBL" id="BARU01010146">
    <property type="protein sequence ID" value="GAH45404.1"/>
    <property type="molecule type" value="Genomic_DNA"/>
</dbReference>
<evidence type="ECO:0008006" key="3">
    <source>
        <dbReference type="Google" id="ProtNLM"/>
    </source>
</evidence>
<sequence length="163" mass="17526">MYIKELTLIINCQHIINDSFGETNMKSNATSKVIILIAFGILFALLPIISINLRVITSNSNQISDISDESNLDNKNPKISAVSRKIHIDNNWSAAKAAGICTGNGTYSEPYVIEDLVIDGGHSGSCILIENSTVFVKIENCTLVNSGSSSMDAGIKLSYAKDG</sequence>
<evidence type="ECO:0000313" key="2">
    <source>
        <dbReference type="EMBL" id="GAH45404.1"/>
    </source>
</evidence>
<dbReference type="InterPro" id="IPR001611">
    <property type="entry name" value="Leu-rich_rpt"/>
</dbReference>
<dbReference type="AlphaFoldDB" id="X1GUX4"/>
<keyword evidence="1" id="KW-1133">Transmembrane helix</keyword>
<keyword evidence="1" id="KW-0812">Transmembrane</keyword>
<comment type="caution">
    <text evidence="2">The sequence shown here is derived from an EMBL/GenBank/DDBJ whole genome shotgun (WGS) entry which is preliminary data.</text>
</comment>
<evidence type="ECO:0000256" key="1">
    <source>
        <dbReference type="SAM" id="Phobius"/>
    </source>
</evidence>
<proteinExistence type="predicted"/>
<accession>X1GUX4</accession>
<feature type="non-terminal residue" evidence="2">
    <location>
        <position position="163"/>
    </location>
</feature>
<keyword evidence="1" id="KW-0472">Membrane</keyword>
<organism evidence="2">
    <name type="scientific">marine sediment metagenome</name>
    <dbReference type="NCBI Taxonomy" id="412755"/>
    <lineage>
        <taxon>unclassified sequences</taxon>
        <taxon>metagenomes</taxon>
        <taxon>ecological metagenomes</taxon>
    </lineage>
</organism>
<dbReference type="PROSITE" id="PS51450">
    <property type="entry name" value="LRR"/>
    <property type="match status" value="1"/>
</dbReference>